<keyword evidence="6 8" id="KW-0346">Stress response</keyword>
<feature type="compositionally biased region" description="Low complexity" evidence="9">
    <location>
        <begin position="1144"/>
        <end position="1159"/>
    </location>
</feature>
<feature type="compositionally biased region" description="Polar residues" evidence="9">
    <location>
        <begin position="272"/>
        <end position="282"/>
    </location>
</feature>
<evidence type="ECO:0000256" key="4">
    <source>
        <dbReference type="ARBA" id="ARBA00020733"/>
    </source>
</evidence>
<name>A0A3N2Q3H2_SODAK</name>
<dbReference type="PANTHER" id="PTHR31780:SF10">
    <property type="entry name" value="LD36051P"/>
    <property type="match status" value="1"/>
</dbReference>
<accession>A0A3N2Q3H2</accession>
<dbReference type="Pfam" id="PF13945">
    <property type="entry name" value="NST1"/>
    <property type="match status" value="1"/>
</dbReference>
<dbReference type="GO" id="GO:0005737">
    <property type="term" value="C:cytoplasm"/>
    <property type="evidence" value="ECO:0007669"/>
    <property type="project" value="UniProtKB-SubCell"/>
</dbReference>
<dbReference type="GeneID" id="39583332"/>
<dbReference type="RefSeq" id="XP_028468981.1">
    <property type="nucleotide sequence ID" value="XM_028614855.1"/>
</dbReference>
<dbReference type="STRING" id="1314773.A0A3N2Q3H2"/>
<dbReference type="OrthoDB" id="21629at2759"/>
<feature type="compositionally biased region" description="Low complexity" evidence="9">
    <location>
        <begin position="256"/>
        <end position="270"/>
    </location>
</feature>
<feature type="compositionally biased region" description="Basic residues" evidence="9">
    <location>
        <begin position="1160"/>
        <end position="1171"/>
    </location>
</feature>
<evidence type="ECO:0000256" key="2">
    <source>
        <dbReference type="ARBA" id="ARBA00004496"/>
    </source>
</evidence>
<feature type="compositionally biased region" description="Basic and acidic residues" evidence="9">
    <location>
        <begin position="434"/>
        <end position="444"/>
    </location>
</feature>
<keyword evidence="11" id="KW-1185">Reference proteome</keyword>
<organism evidence="10 11">
    <name type="scientific">Sodiomyces alkalinus (strain CBS 110278 / VKM F-3762 / F11)</name>
    <name type="common">Alkaliphilic filamentous fungus</name>
    <dbReference type="NCBI Taxonomy" id="1314773"/>
    <lineage>
        <taxon>Eukaryota</taxon>
        <taxon>Fungi</taxon>
        <taxon>Dikarya</taxon>
        <taxon>Ascomycota</taxon>
        <taxon>Pezizomycotina</taxon>
        <taxon>Sordariomycetes</taxon>
        <taxon>Hypocreomycetidae</taxon>
        <taxon>Glomerellales</taxon>
        <taxon>Plectosphaerellaceae</taxon>
        <taxon>Sodiomyces</taxon>
    </lineage>
</organism>
<feature type="compositionally biased region" description="Acidic residues" evidence="9">
    <location>
        <begin position="554"/>
        <end position="589"/>
    </location>
</feature>
<gene>
    <name evidence="10" type="ORF">SODALDRAFT_376875</name>
</gene>
<feature type="region of interest" description="Disordered" evidence="9">
    <location>
        <begin position="516"/>
        <end position="598"/>
    </location>
</feature>
<comment type="function">
    <text evidence="1 8">May act as a negative regulator of salt tolerance.</text>
</comment>
<feature type="compositionally biased region" description="Low complexity" evidence="9">
    <location>
        <begin position="677"/>
        <end position="708"/>
    </location>
</feature>
<evidence type="ECO:0000256" key="5">
    <source>
        <dbReference type="ARBA" id="ARBA00022490"/>
    </source>
</evidence>
<feature type="compositionally biased region" description="Basic residues" evidence="9">
    <location>
        <begin position="389"/>
        <end position="400"/>
    </location>
</feature>
<evidence type="ECO:0000256" key="3">
    <source>
        <dbReference type="ARBA" id="ARBA00007112"/>
    </source>
</evidence>
<feature type="compositionally biased region" description="Low complexity" evidence="9">
    <location>
        <begin position="373"/>
        <end position="388"/>
    </location>
</feature>
<feature type="compositionally biased region" description="Low complexity" evidence="9">
    <location>
        <begin position="1092"/>
        <end position="1125"/>
    </location>
</feature>
<dbReference type="InterPro" id="IPR051195">
    <property type="entry name" value="Fungal_stress_NST1"/>
</dbReference>
<feature type="compositionally biased region" description="Acidic residues" evidence="9">
    <location>
        <begin position="355"/>
        <end position="364"/>
    </location>
</feature>
<feature type="compositionally biased region" description="Polar residues" evidence="9">
    <location>
        <begin position="327"/>
        <end position="346"/>
    </location>
</feature>
<feature type="compositionally biased region" description="Low complexity" evidence="9">
    <location>
        <begin position="980"/>
        <end position="989"/>
    </location>
</feature>
<dbReference type="PANTHER" id="PTHR31780">
    <property type="entry name" value="STRESS RESPONSE PROTEIN NST1-RELATED"/>
    <property type="match status" value="1"/>
</dbReference>
<protein>
    <recommendedName>
        <fullName evidence="4 8">Stress response protein NST1</fullName>
    </recommendedName>
</protein>
<feature type="region of interest" description="Disordered" evidence="9">
    <location>
        <begin position="819"/>
        <end position="1339"/>
    </location>
</feature>
<evidence type="ECO:0000313" key="11">
    <source>
        <dbReference type="Proteomes" id="UP000272025"/>
    </source>
</evidence>
<evidence type="ECO:0000313" key="10">
    <source>
        <dbReference type="EMBL" id="ROT41175.1"/>
    </source>
</evidence>
<feature type="region of interest" description="Disordered" evidence="9">
    <location>
        <begin position="216"/>
        <end position="444"/>
    </location>
</feature>
<dbReference type="EMBL" id="ML119052">
    <property type="protein sequence ID" value="ROT41175.1"/>
    <property type="molecule type" value="Genomic_DNA"/>
</dbReference>
<reference evidence="10 11" key="1">
    <citation type="journal article" date="2018" name="Mol. Ecol.">
        <title>The obligate alkalophilic soda-lake fungus Sodiomyces alkalinus has shifted to a protein diet.</title>
        <authorList>
            <person name="Grum-Grzhimaylo A.A."/>
            <person name="Falkoski D.L."/>
            <person name="van den Heuvel J."/>
            <person name="Valero-Jimenez C.A."/>
            <person name="Min B."/>
            <person name="Choi I.G."/>
            <person name="Lipzen A."/>
            <person name="Daum C.G."/>
            <person name="Aanen D.K."/>
            <person name="Tsang A."/>
            <person name="Henrissat B."/>
            <person name="Bilanenko E.N."/>
            <person name="de Vries R.P."/>
            <person name="van Kan J.A.L."/>
            <person name="Grigoriev I.V."/>
            <person name="Debets A.J.M."/>
        </authorList>
    </citation>
    <scope>NUCLEOTIDE SEQUENCE [LARGE SCALE GENOMIC DNA]</scope>
    <source>
        <strain evidence="10 11">F11</strain>
    </source>
</reference>
<keyword evidence="7 8" id="KW-0175">Coiled coil</keyword>
<evidence type="ECO:0000256" key="8">
    <source>
        <dbReference type="RuleBase" id="RU049441"/>
    </source>
</evidence>
<evidence type="ECO:0000256" key="6">
    <source>
        <dbReference type="ARBA" id="ARBA00023016"/>
    </source>
</evidence>
<evidence type="ECO:0000256" key="9">
    <source>
        <dbReference type="SAM" id="MobiDB-lite"/>
    </source>
</evidence>
<comment type="subcellular location">
    <subcellularLocation>
        <location evidence="2 8">Cytoplasm</location>
    </subcellularLocation>
</comment>
<feature type="region of interest" description="Disordered" evidence="9">
    <location>
        <begin position="1"/>
        <end position="23"/>
    </location>
</feature>
<evidence type="ECO:0000256" key="7">
    <source>
        <dbReference type="ARBA" id="ARBA00023054"/>
    </source>
</evidence>
<feature type="compositionally biased region" description="Low complexity" evidence="9">
    <location>
        <begin position="1005"/>
        <end position="1019"/>
    </location>
</feature>
<feature type="compositionally biased region" description="Basic and acidic residues" evidence="9">
    <location>
        <begin position="990"/>
        <end position="1004"/>
    </location>
</feature>
<evidence type="ECO:0000256" key="1">
    <source>
        <dbReference type="ARBA" id="ARBA00002545"/>
    </source>
</evidence>
<dbReference type="Proteomes" id="UP000272025">
    <property type="component" value="Unassembled WGS sequence"/>
</dbReference>
<feature type="region of interest" description="Disordered" evidence="9">
    <location>
        <begin position="677"/>
        <end position="762"/>
    </location>
</feature>
<proteinExistence type="inferred from homology"/>
<feature type="compositionally biased region" description="Basic residues" evidence="9">
    <location>
        <begin position="294"/>
        <end position="304"/>
    </location>
</feature>
<comment type="similarity">
    <text evidence="3 8">Belongs to the NST1 family.</text>
</comment>
<feature type="compositionally biased region" description="Acidic residues" evidence="9">
    <location>
        <begin position="718"/>
        <end position="745"/>
    </location>
</feature>
<keyword evidence="5 8" id="KW-0963">Cytoplasm</keyword>
<dbReference type="InterPro" id="IPR025279">
    <property type="entry name" value="NST1"/>
</dbReference>
<feature type="compositionally biased region" description="Basic and acidic residues" evidence="9">
    <location>
        <begin position="819"/>
        <end position="979"/>
    </location>
</feature>
<sequence>MVSKTTWKLGRTRLNGKEQLSGQAPHGHLCKALLSGGSQSLRLPPRTPPPPSTKFYHLHNTFSQHPFFPLSISSLRHTSRVIFSSALGLVCTTTTTSEFLASSVVISLTAPRLQATRSPRTFSSPFPISGKCDPTAPLYLVVILWLGLLDSLPLSLSLPLRSTLCLLPSAISSPSRGGGGRTPNIPAAGVVSALPILPPRSWYRLPFAAPWQISDMPANKGSSAPQPPDSPNTKAATARYTNKDGSKMITVPKAAPSTESSQPSTPTLPSKAATSSQPTPTSGVVEDGPAQQVNRKKAKRRAKAAAKAAAAAAETTTPTEVAGERTINGQSQATPRNVPASTTASAKYQIALDPELTEDEDQDTEAGHGGTTNGNSHGTATATATSSGKSKKHKKKKKKNHDGTSSLDDSRLASPSPSGVRPLASAPPRGPGISKEKIWDTDSQEERERIKEFWLGLGEEDRKSLVKVEKDAVLRKMKEQQKHTCSCTVCGRKRIAIEEELEGLYDAYYEELEQFANQADGPPLPRDFPVRPSRMPSTYVRQPPSRGRIVEHVGDDDDEDDDLDEDEDEEYSEGEELDEDDEYSVDEPPEDVHPHDRDMADFLTFGNSLQVKGMKILDLLLRSYGNMDLGGILTVADDLLKNDGKRFIEMMEQLAERRMAREEDAKEHVTRVYGHPAATAPSAASATSSNPPPHGNANAANANGAAAYPPTPLGQPAPDDEYEDEDDEEEEYEDSQDDEYEDEEVSSSHHTHDHGHHSSTEHYCCHHQDTMTEEQRMEEGRRMFQIFAARMFEQRVLTAYRNMVAQQRQNRLLEEIDEEKRKDEQRKAKRAKDAQKRKDKAALKKQAQAEERARKEAERAAEEAARVEEQRRRAEEQRLKAEGKRRKKEEQKRLEEEERQRKEAERQRRLQEQEKKRAEQERKAREAKEREKKLKEEARQREREARELKEKQQREKKEKQERERREREAKAKAEREAKAKANAAAAAAATEREARERQKQEERTAAAAAAQKAAASAAAPGNAAPTPSSPSSQQLRRSSQHPVSVPNMANVPTVLPQHPSNSAYASPKVQVATPALPKAPTPIRPKNTSTLQAQSQVQAQVQSQAQSQHESSAAESYISQSSQYPSPHPATPAQHSPAPIPFAPHQQHQPHQQQYPLQHQHQHQQQSRRKGSGILPPGIAAPGQVPSSASPPIHGRSSAGIPTGPYSAPSGMAHPPGFNMPNMAPPGLHHRFPQEAMFSPASGFRSPGMMTGPPGLNTSGGRGFPVPVQPGPSGFSQPFGDPVAVSGPSAATHTRQASGGFDTGLVGVGPSQPISRPSPIGRPGSIVHGQGAEQADDASNQHLGSSALLDDSEEAMAASAARQRRHAPGPPQGFPSAPFGMDAPLQVPNNVWPNSQGFVPFVASHSLANRGNWGSTLGPHQAMSPMAQFRTAGTPRSAAVRVLLCMACRKLQGQGGGDDNSVIDLKEVLAEVNQLNRIEGVSREAVLEAELLDLADTEGTPQNGGGSFDVWRDVKGPGMHTIRWVADVGTDVSQPRRAVGEIGSPVAGASIRRGIILGQEIASADFGDTDNDDRGIDAGTIAGSGRRVVLAKHSRRPDSDP</sequence>
<feature type="region of interest" description="Disordered" evidence="9">
    <location>
        <begin position="1353"/>
        <end position="1381"/>
    </location>
</feature>